<feature type="domain" description="Glucose/Sorbosone dehydrogenase" evidence="1">
    <location>
        <begin position="4"/>
        <end position="44"/>
    </location>
</feature>
<gene>
    <name evidence="2" type="ORF">NBEOAGPD_4149</name>
</gene>
<protein>
    <recommendedName>
        <fullName evidence="1">Glucose/Sorbosone dehydrogenase domain-containing protein</fullName>
    </recommendedName>
</protein>
<dbReference type="Pfam" id="PF07995">
    <property type="entry name" value="GSDH"/>
    <property type="match status" value="1"/>
</dbReference>
<reference evidence="2" key="2">
    <citation type="submission" date="2021-08" db="EMBL/GenBank/DDBJ databases">
        <authorList>
            <person name="Tani A."/>
            <person name="Ola A."/>
            <person name="Ogura Y."/>
            <person name="Katsura K."/>
            <person name="Hayashi T."/>
        </authorList>
    </citation>
    <scope>NUCLEOTIDE SEQUENCE</scope>
    <source>
        <strain evidence="2">NBRC 103626</strain>
    </source>
</reference>
<reference evidence="2" key="1">
    <citation type="journal article" date="2016" name="Front. Microbiol.">
        <title>Genome Sequence of the Piezophilic, Mesophilic Sulfate-Reducing Bacterium Desulfovibrio indicus J2T.</title>
        <authorList>
            <person name="Cao J."/>
            <person name="Maignien L."/>
            <person name="Shao Z."/>
            <person name="Alain K."/>
            <person name="Jebbar M."/>
        </authorList>
    </citation>
    <scope>NUCLEOTIDE SEQUENCE</scope>
    <source>
        <strain evidence="2">NBRC 103626</strain>
    </source>
</reference>
<evidence type="ECO:0000313" key="2">
    <source>
        <dbReference type="EMBL" id="GJD80905.1"/>
    </source>
</evidence>
<sequence>MVDGKATGKERLLLSDDQHVRDVKQAPDGALWALTDDADGRLIRMAPGG</sequence>
<evidence type="ECO:0000313" key="3">
    <source>
        <dbReference type="Proteomes" id="UP001055108"/>
    </source>
</evidence>
<dbReference type="Gene3D" id="2.120.10.30">
    <property type="entry name" value="TolB, C-terminal domain"/>
    <property type="match status" value="1"/>
</dbReference>
<proteinExistence type="predicted"/>
<dbReference type="Proteomes" id="UP001055108">
    <property type="component" value="Unassembled WGS sequence"/>
</dbReference>
<accession>A0AA37HSC2</accession>
<organism evidence="2 3">
    <name type="scientific">Methylobacterium gregans</name>
    <dbReference type="NCBI Taxonomy" id="374424"/>
    <lineage>
        <taxon>Bacteria</taxon>
        <taxon>Pseudomonadati</taxon>
        <taxon>Pseudomonadota</taxon>
        <taxon>Alphaproteobacteria</taxon>
        <taxon>Hyphomicrobiales</taxon>
        <taxon>Methylobacteriaceae</taxon>
        <taxon>Methylobacterium</taxon>
    </lineage>
</organism>
<dbReference type="AlphaFoldDB" id="A0AA37HSC2"/>
<dbReference type="EMBL" id="BPQM01000117">
    <property type="protein sequence ID" value="GJD80905.1"/>
    <property type="molecule type" value="Genomic_DNA"/>
</dbReference>
<comment type="caution">
    <text evidence="2">The sequence shown here is derived from an EMBL/GenBank/DDBJ whole genome shotgun (WGS) entry which is preliminary data.</text>
</comment>
<dbReference type="InterPro" id="IPR011042">
    <property type="entry name" value="6-blade_b-propeller_TolB-like"/>
</dbReference>
<name>A0AA37HSC2_9HYPH</name>
<dbReference type="InterPro" id="IPR012938">
    <property type="entry name" value="Glc/Sorbosone_DH"/>
</dbReference>
<keyword evidence="3" id="KW-1185">Reference proteome</keyword>
<evidence type="ECO:0000259" key="1">
    <source>
        <dbReference type="Pfam" id="PF07995"/>
    </source>
</evidence>